<comment type="caution">
    <text evidence="1">The sequence shown here is derived from an EMBL/GenBank/DDBJ whole genome shotgun (WGS) entry which is preliminary data.</text>
</comment>
<dbReference type="Proteomes" id="UP000229371">
    <property type="component" value="Unassembled WGS sequence"/>
</dbReference>
<dbReference type="Gene3D" id="3.10.450.620">
    <property type="entry name" value="JHP933, nucleotidyltransferase-like core domain"/>
    <property type="match status" value="1"/>
</dbReference>
<proteinExistence type="predicted"/>
<organism evidence="1 2">
    <name type="scientific">bacterium (Candidatus Gribaldobacteria) CG_4_10_14_0_8_um_filter_33_9</name>
    <dbReference type="NCBI Taxonomy" id="2014266"/>
    <lineage>
        <taxon>Bacteria</taxon>
        <taxon>Candidatus Gribaldobacteria</taxon>
    </lineage>
</organism>
<dbReference type="InterPro" id="IPR014942">
    <property type="entry name" value="AbiEii"/>
</dbReference>
<gene>
    <name evidence="1" type="ORF">COY61_01830</name>
</gene>
<protein>
    <recommendedName>
        <fullName evidence="3">Nucleotidyl transferase AbiEii/AbiGii toxin family protein</fullName>
    </recommendedName>
</protein>
<sequence length="258" mass="30602">MLTLKEIEKQYPNNLKPYKRNILREYLQYKILEIIFNSPLANKLSFLGGTALRIAHNNTRFSEDLDFDNFGLTETEFTNLTKEAQKGMTKLGLETEIKNVFKGAFRCYLKISKILLDNELAVMPNEKMMIQLDTMPLEFHYEVDKKILNKFDVFTQIFCTPLDILLSQKIYTIFNRNRSKGRDFFDTIFLLGLTKPNYEYLNLKMKIDNWTDIKKKLLEKTRKLDLIRLAKDVEPFLFTPSDSKKIILFKEYIEQIKF</sequence>
<evidence type="ECO:0008006" key="3">
    <source>
        <dbReference type="Google" id="ProtNLM"/>
    </source>
</evidence>
<evidence type="ECO:0000313" key="2">
    <source>
        <dbReference type="Proteomes" id="UP000229371"/>
    </source>
</evidence>
<accession>A0A2M7RMK1</accession>
<evidence type="ECO:0000313" key="1">
    <source>
        <dbReference type="EMBL" id="PIZ00698.1"/>
    </source>
</evidence>
<reference evidence="2" key="1">
    <citation type="submission" date="2017-09" db="EMBL/GenBank/DDBJ databases">
        <title>Depth-based differentiation of microbial function through sediment-hosted aquifers and enrichment of novel symbionts in the deep terrestrial subsurface.</title>
        <authorList>
            <person name="Probst A.J."/>
            <person name="Ladd B."/>
            <person name="Jarett J.K."/>
            <person name="Geller-Mcgrath D.E."/>
            <person name="Sieber C.M.K."/>
            <person name="Emerson J.B."/>
            <person name="Anantharaman K."/>
            <person name="Thomas B.C."/>
            <person name="Malmstrom R."/>
            <person name="Stieglmeier M."/>
            <person name="Klingl A."/>
            <person name="Woyke T."/>
            <person name="Ryan C.M."/>
            <person name="Banfield J.F."/>
        </authorList>
    </citation>
    <scope>NUCLEOTIDE SEQUENCE [LARGE SCALE GENOMIC DNA]</scope>
</reference>
<dbReference type="AlphaFoldDB" id="A0A2M7RMK1"/>
<dbReference type="EMBL" id="PFMI01000049">
    <property type="protein sequence ID" value="PIZ00698.1"/>
    <property type="molecule type" value="Genomic_DNA"/>
</dbReference>
<dbReference type="Pfam" id="PF08843">
    <property type="entry name" value="AbiEii"/>
    <property type="match status" value="1"/>
</dbReference>
<name>A0A2M7RMK1_9BACT</name>